<protein>
    <submittedName>
        <fullName evidence="9">PTS system mannose/fructose/N-acetylgalactosamine-transporter subunit IIB</fullName>
    </submittedName>
</protein>
<keyword evidence="6" id="KW-0598">Phosphotransferase system</keyword>
<sequence>MALVVTRIDERLVHGQVAYSWSVAYQVDEIIVVDNLAASDEMQKMLLSMAVPAQLSHQILTEYQAVSVLKQVESSQKRVFLVLRHPNTLLSLLENGVQIKEVNIGGMYHKPDRRQITKTVYVNDEEEAVIKKIKEFGVDVEVRTAPSDKSSRPF</sequence>
<dbReference type="PROSITE" id="PS51101">
    <property type="entry name" value="PTS_EIIB_TYPE_4"/>
    <property type="match status" value="1"/>
</dbReference>
<feature type="domain" description="PTS EIIB type-4" evidence="8">
    <location>
        <begin position="1"/>
        <end position="154"/>
    </location>
</feature>
<dbReference type="EMBL" id="JBHSFW010000019">
    <property type="protein sequence ID" value="MFC4620287.1"/>
    <property type="molecule type" value="Genomic_DNA"/>
</dbReference>
<keyword evidence="5" id="KW-0808">Transferase</keyword>
<accession>A0ABV9GQM0</accession>
<evidence type="ECO:0000313" key="10">
    <source>
        <dbReference type="Proteomes" id="UP001596022"/>
    </source>
</evidence>
<reference evidence="10" key="1">
    <citation type="journal article" date="2019" name="Int. J. Syst. Evol. Microbiol.">
        <title>The Global Catalogue of Microorganisms (GCM) 10K type strain sequencing project: providing services to taxonomists for standard genome sequencing and annotation.</title>
        <authorList>
            <consortium name="The Broad Institute Genomics Platform"/>
            <consortium name="The Broad Institute Genome Sequencing Center for Infectious Disease"/>
            <person name="Wu L."/>
            <person name="Ma J."/>
        </authorList>
    </citation>
    <scope>NUCLEOTIDE SEQUENCE [LARGE SCALE GENOMIC DNA]</scope>
    <source>
        <strain evidence="10">CGMCC 1.16306</strain>
    </source>
</reference>
<dbReference type="Pfam" id="PF03830">
    <property type="entry name" value="PTSIIB_sorb"/>
    <property type="match status" value="1"/>
</dbReference>
<organism evidence="9 10">
    <name type="scientific">Camelliibacillus cellulosilyticus</name>
    <dbReference type="NCBI Taxonomy" id="2174486"/>
    <lineage>
        <taxon>Bacteria</taxon>
        <taxon>Bacillati</taxon>
        <taxon>Bacillota</taxon>
        <taxon>Bacilli</taxon>
        <taxon>Bacillales</taxon>
        <taxon>Sporolactobacillaceae</taxon>
        <taxon>Camelliibacillus</taxon>
    </lineage>
</organism>
<dbReference type="InterPro" id="IPR004720">
    <property type="entry name" value="PTS_IIB_sorbose-sp"/>
</dbReference>
<evidence type="ECO:0000256" key="4">
    <source>
        <dbReference type="ARBA" id="ARBA00022597"/>
    </source>
</evidence>
<evidence type="ECO:0000313" key="9">
    <source>
        <dbReference type="EMBL" id="MFC4620287.1"/>
    </source>
</evidence>
<name>A0ABV9GQM0_9BACL</name>
<dbReference type="InterPro" id="IPR036667">
    <property type="entry name" value="PTS_IIB_sorbose-sp_sf"/>
</dbReference>
<keyword evidence="2" id="KW-0813">Transport</keyword>
<evidence type="ECO:0000256" key="2">
    <source>
        <dbReference type="ARBA" id="ARBA00022448"/>
    </source>
</evidence>
<evidence type="ECO:0000256" key="1">
    <source>
        <dbReference type="ARBA" id="ARBA00004496"/>
    </source>
</evidence>
<keyword evidence="4" id="KW-0762">Sugar transport</keyword>
<gene>
    <name evidence="9" type="ORF">ACFO4N_16415</name>
</gene>
<keyword evidence="7" id="KW-0418">Kinase</keyword>
<dbReference type="Proteomes" id="UP001596022">
    <property type="component" value="Unassembled WGS sequence"/>
</dbReference>
<proteinExistence type="predicted"/>
<evidence type="ECO:0000256" key="3">
    <source>
        <dbReference type="ARBA" id="ARBA00022490"/>
    </source>
</evidence>
<comment type="caution">
    <text evidence="9">The sequence shown here is derived from an EMBL/GenBank/DDBJ whole genome shotgun (WGS) entry which is preliminary data.</text>
</comment>
<dbReference type="Gene3D" id="3.40.35.10">
    <property type="entry name" value="Phosphotransferase system, sorbose subfamily IIB component"/>
    <property type="match status" value="1"/>
</dbReference>
<evidence type="ECO:0000256" key="5">
    <source>
        <dbReference type="ARBA" id="ARBA00022679"/>
    </source>
</evidence>
<evidence type="ECO:0000256" key="7">
    <source>
        <dbReference type="ARBA" id="ARBA00022777"/>
    </source>
</evidence>
<keyword evidence="3" id="KW-0963">Cytoplasm</keyword>
<dbReference type="RefSeq" id="WP_376847400.1">
    <property type="nucleotide sequence ID" value="NZ_JBHSFW010000019.1"/>
</dbReference>
<dbReference type="SUPFAM" id="SSF52728">
    <property type="entry name" value="PTS IIb component"/>
    <property type="match status" value="1"/>
</dbReference>
<keyword evidence="10" id="KW-1185">Reference proteome</keyword>
<comment type="subcellular location">
    <subcellularLocation>
        <location evidence="1">Cytoplasm</location>
    </subcellularLocation>
</comment>
<evidence type="ECO:0000256" key="6">
    <source>
        <dbReference type="ARBA" id="ARBA00022683"/>
    </source>
</evidence>
<evidence type="ECO:0000259" key="8">
    <source>
        <dbReference type="PROSITE" id="PS51101"/>
    </source>
</evidence>